<organism evidence="1">
    <name type="scientific">viral metagenome</name>
    <dbReference type="NCBI Taxonomy" id="1070528"/>
    <lineage>
        <taxon>unclassified sequences</taxon>
        <taxon>metagenomes</taxon>
        <taxon>organismal metagenomes</taxon>
    </lineage>
</organism>
<protein>
    <submittedName>
        <fullName evidence="1">Uncharacterized protein</fullName>
    </submittedName>
</protein>
<dbReference type="EMBL" id="MT142370">
    <property type="protein sequence ID" value="QJA79188.1"/>
    <property type="molecule type" value="Genomic_DNA"/>
</dbReference>
<sequence>MDSAEQAIGEKRVRSVLIDPLLRRGLAKPGSLTKAQFDDMLGDLCARLAYMSEANLAALEEQAAQRPTGKDKDRFPIANNILSWAADIQPPSDSASPLIRAVFASSVGRDALAGDWAPELLVHLRTNRMWPAAFSITKIQERADGAVQRVADIEARRGRGAFINDGDLRFAARRAAAVVRCEEIAAMGKLEAAE</sequence>
<accession>A0A6M3KCB1</accession>
<reference evidence="1" key="1">
    <citation type="submission" date="2020-03" db="EMBL/GenBank/DDBJ databases">
        <title>The deep terrestrial virosphere.</title>
        <authorList>
            <person name="Holmfeldt K."/>
            <person name="Nilsson E."/>
            <person name="Simone D."/>
            <person name="Lopez-Fernandez M."/>
            <person name="Wu X."/>
            <person name="de Brujin I."/>
            <person name="Lundin D."/>
            <person name="Andersson A."/>
            <person name="Bertilsson S."/>
            <person name="Dopson M."/>
        </authorList>
    </citation>
    <scope>NUCLEOTIDE SEQUENCE</scope>
    <source>
        <strain evidence="1">MM415A00937</strain>
    </source>
</reference>
<evidence type="ECO:0000313" key="1">
    <source>
        <dbReference type="EMBL" id="QJA79188.1"/>
    </source>
</evidence>
<dbReference type="AlphaFoldDB" id="A0A6M3KCB1"/>
<proteinExistence type="predicted"/>
<name>A0A6M3KCB1_9ZZZZ</name>
<gene>
    <name evidence="1" type="ORF">MM415A00937_0018</name>
</gene>